<protein>
    <submittedName>
        <fullName evidence="1">Uncharacterized protein</fullName>
    </submittedName>
</protein>
<proteinExistence type="predicted"/>
<reference evidence="3 4" key="2">
    <citation type="journal article" date="2015" name="MBio">
        <title>Genome-Resolved Metagenomic Analysis Reveals Roles for Candidate Phyla and Other Microbial Community Members in Biogeochemical Transformations in Oil Reservoirs.</title>
        <authorList>
            <person name="Hu P."/>
            <person name="Tom L."/>
            <person name="Singh A."/>
            <person name="Thomas B.C."/>
            <person name="Baker B.J."/>
            <person name="Piceno Y.M."/>
            <person name="Andersen G.L."/>
            <person name="Banfield J.F."/>
        </authorList>
    </citation>
    <scope>NUCLEOTIDE SEQUENCE [LARGE SCALE GENOMIC DNA]</scope>
    <source>
        <strain evidence="1">57_489</strain>
    </source>
</reference>
<name>A0A101FW19_9EURY</name>
<reference evidence="2" key="1">
    <citation type="journal article" date="2015" name="MBio">
        <title>Genome-resolved metagenomic analysis reveals roles for candidate phyla and other microbial community members in biogeochemical transformations in oil reservoirs.</title>
        <authorList>
            <person name="Hu P."/>
            <person name="Tom L."/>
            <person name="Singh A."/>
            <person name="Thomas B.C."/>
            <person name="Baker B.J."/>
            <person name="Piceno Y.M."/>
            <person name="Andersen G.L."/>
            <person name="Banfield J.F."/>
        </authorList>
    </citation>
    <scope>NUCLEOTIDE SEQUENCE [LARGE SCALE GENOMIC DNA]</scope>
    <source>
        <strain evidence="2">56_747</strain>
    </source>
</reference>
<dbReference type="AlphaFoldDB" id="A0A101FW19"/>
<organism evidence="1 4">
    <name type="scientific">Methanothrix harundinacea</name>
    <dbReference type="NCBI Taxonomy" id="301375"/>
    <lineage>
        <taxon>Archaea</taxon>
        <taxon>Methanobacteriati</taxon>
        <taxon>Methanobacteriota</taxon>
        <taxon>Stenosarchaea group</taxon>
        <taxon>Methanomicrobia</taxon>
        <taxon>Methanotrichales</taxon>
        <taxon>Methanotrichaceae</taxon>
        <taxon>Methanothrix</taxon>
    </lineage>
</organism>
<evidence type="ECO:0000313" key="1">
    <source>
        <dbReference type="EMBL" id="KUK45470.1"/>
    </source>
</evidence>
<dbReference type="EMBL" id="LGHB01000005">
    <property type="protein sequence ID" value="KUK97077.1"/>
    <property type="molecule type" value="Genomic_DNA"/>
</dbReference>
<gene>
    <name evidence="1" type="ORF">XD72_0113</name>
    <name evidence="2" type="ORF">XE07_0648</name>
</gene>
<evidence type="ECO:0000313" key="3">
    <source>
        <dbReference type="Proteomes" id="UP000053961"/>
    </source>
</evidence>
<dbReference type="Proteomes" id="UP000057043">
    <property type="component" value="Unassembled WGS sequence"/>
</dbReference>
<evidence type="ECO:0000313" key="4">
    <source>
        <dbReference type="Proteomes" id="UP000057043"/>
    </source>
</evidence>
<evidence type="ECO:0000313" key="2">
    <source>
        <dbReference type="EMBL" id="KUK97077.1"/>
    </source>
</evidence>
<dbReference type="EMBL" id="LGFT01000002">
    <property type="protein sequence ID" value="KUK45470.1"/>
    <property type="molecule type" value="Genomic_DNA"/>
</dbReference>
<dbReference type="PATRIC" id="fig|301375.6.peg.1558"/>
<accession>A0A101FW19</accession>
<dbReference type="Proteomes" id="UP000053961">
    <property type="component" value="Unassembled WGS sequence"/>
</dbReference>
<sequence length="194" mass="21297">MKNILLLASFCSVVSLAGLAIGEEGQQDLLIQDSGNETTVNLAGLYSSGYLGVSETVKFTPPKPVWILDAVQILGWDGFEENGTLPEEQIMSMEIRDENLNLLYRFTDSQLPYFTFIGQPGIGVIEVPSLAISGDFYVCFYDRGAVDVGIDRNDAEGNSYFFDMQTKDLFPAEVGIVGSEELVPVNWIIRAVGH</sequence>
<comment type="caution">
    <text evidence="1">The sequence shown here is derived from an EMBL/GenBank/DDBJ whole genome shotgun (WGS) entry which is preliminary data.</text>
</comment>